<protein>
    <recommendedName>
        <fullName evidence="2">Zinc knuckle CX2CX4HX4C domain-containing protein</fullName>
    </recommendedName>
</protein>
<proteinExistence type="predicted"/>
<evidence type="ECO:0000259" key="2">
    <source>
        <dbReference type="Pfam" id="PF14392"/>
    </source>
</evidence>
<reference evidence="3" key="1">
    <citation type="submission" date="2022-07" db="EMBL/GenBank/DDBJ databases">
        <authorList>
            <person name="Macas J."/>
            <person name="Novak P."/>
            <person name="Neumann P."/>
        </authorList>
    </citation>
    <scope>NUCLEOTIDE SEQUENCE</scope>
</reference>
<dbReference type="EMBL" id="CAMAPE010000054">
    <property type="protein sequence ID" value="CAH9111480.1"/>
    <property type="molecule type" value="Genomic_DNA"/>
</dbReference>
<accession>A0A9P0ZRD5</accession>
<dbReference type="OrthoDB" id="981173at2759"/>
<feature type="region of interest" description="Disordered" evidence="1">
    <location>
        <begin position="223"/>
        <end position="272"/>
    </location>
</feature>
<dbReference type="PANTHER" id="PTHR31286:SF153">
    <property type="entry name" value="DUF4283 DOMAIN PROTEIN"/>
    <property type="match status" value="1"/>
</dbReference>
<dbReference type="PANTHER" id="PTHR31286">
    <property type="entry name" value="GLYCINE-RICH CELL WALL STRUCTURAL PROTEIN 1.8-LIKE"/>
    <property type="match status" value="1"/>
</dbReference>
<keyword evidence="4" id="KW-1185">Reference proteome</keyword>
<sequence length="272" mass="30360">MLSIWNMLYIRGRPLIFEQNLLILRALSPGDVPLQVPLNEAEFWVQVHNVPYGFMNIGTARRIGNSIGKFISFDENQLEEKWRSYMRIRVNMDVGKPFKVGTTLTKGPGTGHWVDFKYEKLPSFCFVSGIIRHADRYCPLVYEHKSGELAKPYGVGLRAGGGGKARSMSGNKWIVPEGSVGGRGGFQSAGIGRIGTGRQSCVLIVAGDNTICNEEEETSVEKEITGKQKRKRTWEEEKDEEVRGDKMALDVPKNGDGAGPGYSTRREMGRWT</sequence>
<evidence type="ECO:0000313" key="3">
    <source>
        <dbReference type="EMBL" id="CAH9111480.1"/>
    </source>
</evidence>
<dbReference type="Proteomes" id="UP001152484">
    <property type="component" value="Unassembled WGS sequence"/>
</dbReference>
<feature type="domain" description="Zinc knuckle CX2CX4HX4C" evidence="2">
    <location>
        <begin position="92"/>
        <end position="139"/>
    </location>
</feature>
<organism evidence="3 4">
    <name type="scientific">Cuscuta europaea</name>
    <name type="common">European dodder</name>
    <dbReference type="NCBI Taxonomy" id="41803"/>
    <lineage>
        <taxon>Eukaryota</taxon>
        <taxon>Viridiplantae</taxon>
        <taxon>Streptophyta</taxon>
        <taxon>Embryophyta</taxon>
        <taxon>Tracheophyta</taxon>
        <taxon>Spermatophyta</taxon>
        <taxon>Magnoliopsida</taxon>
        <taxon>eudicotyledons</taxon>
        <taxon>Gunneridae</taxon>
        <taxon>Pentapetalae</taxon>
        <taxon>asterids</taxon>
        <taxon>lamiids</taxon>
        <taxon>Solanales</taxon>
        <taxon>Convolvulaceae</taxon>
        <taxon>Cuscuteae</taxon>
        <taxon>Cuscuta</taxon>
        <taxon>Cuscuta subgen. Cuscuta</taxon>
    </lineage>
</organism>
<dbReference type="AlphaFoldDB" id="A0A9P0ZRD5"/>
<evidence type="ECO:0000256" key="1">
    <source>
        <dbReference type="SAM" id="MobiDB-lite"/>
    </source>
</evidence>
<comment type="caution">
    <text evidence="3">The sequence shown here is derived from an EMBL/GenBank/DDBJ whole genome shotgun (WGS) entry which is preliminary data.</text>
</comment>
<dbReference type="InterPro" id="IPR040256">
    <property type="entry name" value="At4g02000-like"/>
</dbReference>
<evidence type="ECO:0000313" key="4">
    <source>
        <dbReference type="Proteomes" id="UP001152484"/>
    </source>
</evidence>
<gene>
    <name evidence="3" type="ORF">CEURO_LOCUS19269</name>
</gene>
<dbReference type="Pfam" id="PF14392">
    <property type="entry name" value="zf-CCHC_4"/>
    <property type="match status" value="1"/>
</dbReference>
<name>A0A9P0ZRD5_CUSEU</name>
<dbReference type="InterPro" id="IPR025836">
    <property type="entry name" value="Zn_knuckle_CX2CX4HX4C"/>
</dbReference>